<evidence type="ECO:0000313" key="3">
    <source>
        <dbReference type="Proteomes" id="UP000825179"/>
    </source>
</evidence>
<reference evidence="2 3" key="1">
    <citation type="journal article" date="2020" name="Extremophiles">
        <title>Genomic analysis of Caldalkalibacillus thermarum TA2.A1 reveals aerobic alkaliphilic metabolism and evolutionary hallmarks linking alkaliphilic bacteria and plant life.</title>
        <authorList>
            <person name="de Jong S.I."/>
            <person name="van den Broek M.A."/>
            <person name="Merkel A.Y."/>
            <person name="de la Torre Cortes P."/>
            <person name="Kalamorz F."/>
            <person name="Cook G.M."/>
            <person name="van Loosdrecht M.C.M."/>
            <person name="McMillan D.G.G."/>
        </authorList>
    </citation>
    <scope>NUCLEOTIDE SEQUENCE [LARGE SCALE GENOMIC DNA]</scope>
    <source>
        <strain evidence="2 3">TA2.A1</strain>
    </source>
</reference>
<keyword evidence="1" id="KW-0472">Membrane</keyword>
<sequence length="88" mass="9223">MLGYSGRAVLGPDVPPGEVFSTLVTTTMPPFMGGLLLAVIIAAIVTSTNSILHLPSMIPAIIVSLSLMIIVSLLTKKTPAEQFEKLGM</sequence>
<dbReference type="GO" id="GO:0016020">
    <property type="term" value="C:membrane"/>
    <property type="evidence" value="ECO:0007669"/>
    <property type="project" value="InterPro"/>
</dbReference>
<evidence type="ECO:0000313" key="2">
    <source>
        <dbReference type="EMBL" id="QZT32514.1"/>
    </source>
</evidence>
<dbReference type="PROSITE" id="PS50283">
    <property type="entry name" value="NA_SOLUT_SYMP_3"/>
    <property type="match status" value="1"/>
</dbReference>
<organism evidence="2 3">
    <name type="scientific">Caldalkalibacillus thermarum (strain TA2.A1)</name>
    <dbReference type="NCBI Taxonomy" id="986075"/>
    <lineage>
        <taxon>Bacteria</taxon>
        <taxon>Bacillati</taxon>
        <taxon>Bacillota</taxon>
        <taxon>Bacilli</taxon>
        <taxon>Bacillales</taxon>
        <taxon>Bacillaceae</taxon>
        <taxon>Caldalkalibacillus</taxon>
    </lineage>
</organism>
<name>A0A8X8L9C5_CALTT</name>
<keyword evidence="3" id="KW-1185">Reference proteome</keyword>
<dbReference type="AlphaFoldDB" id="A0A8X8L9C5"/>
<accession>A0A8X8L9C5</accession>
<feature type="transmembrane region" description="Helical" evidence="1">
    <location>
        <begin position="20"/>
        <end position="45"/>
    </location>
</feature>
<proteinExistence type="predicted"/>
<keyword evidence="1" id="KW-0812">Transmembrane</keyword>
<feature type="transmembrane region" description="Helical" evidence="1">
    <location>
        <begin position="57"/>
        <end position="75"/>
    </location>
</feature>
<protein>
    <submittedName>
        <fullName evidence="2">Uncharacterized protein</fullName>
    </submittedName>
</protein>
<dbReference type="InterPro" id="IPR001734">
    <property type="entry name" value="Na/solute_symporter"/>
</dbReference>
<evidence type="ECO:0000256" key="1">
    <source>
        <dbReference type="SAM" id="Phobius"/>
    </source>
</evidence>
<dbReference type="OrthoDB" id="9810181at2"/>
<keyword evidence="1" id="KW-1133">Transmembrane helix</keyword>
<dbReference type="EMBL" id="CP082237">
    <property type="protein sequence ID" value="QZT32514.1"/>
    <property type="molecule type" value="Genomic_DNA"/>
</dbReference>
<gene>
    <name evidence="2" type="ORF">HUR95_08805</name>
</gene>
<dbReference type="GO" id="GO:0022857">
    <property type="term" value="F:transmembrane transporter activity"/>
    <property type="evidence" value="ECO:0007669"/>
    <property type="project" value="InterPro"/>
</dbReference>
<dbReference type="Proteomes" id="UP000825179">
    <property type="component" value="Chromosome"/>
</dbReference>
<dbReference type="KEGG" id="cthu:HUR95_08805"/>